<evidence type="ECO:0000313" key="2">
    <source>
        <dbReference type="Proteomes" id="UP000579250"/>
    </source>
</evidence>
<gene>
    <name evidence="1" type="ORF">HGB48_25415</name>
</gene>
<reference evidence="1 2" key="1">
    <citation type="submission" date="2020-04" db="EMBL/GenBank/DDBJ databases">
        <title>MicrobeNet Type strains.</title>
        <authorList>
            <person name="Nicholson A.C."/>
        </authorList>
    </citation>
    <scope>NUCLEOTIDE SEQUENCE [LARGE SCALE GENOMIC DNA]</scope>
    <source>
        <strain evidence="1 2">ATCC BAA-277</strain>
    </source>
</reference>
<sequence length="218" mass="22817">MRAEPMCPRCAGPLRAPGLWSSDWTCGVHGAVLPRQPSKRPGPDGLAAVLRDARVPVWTPWPLPPAWLVTGFATVGDDRSGARATAVAVSGPGLLRGPADLVLIAEEPGIGLGAHYAGLDGSDPGEAFNGSPPHVKLDVSGPAATCGRSVPMWAVGTGPDRADRAVFVGEAMGNWLWAVLWPADSGVLMLETQNLLDLREPGMDLDLPYGAHSPRLDE</sequence>
<evidence type="ECO:0000313" key="1">
    <source>
        <dbReference type="EMBL" id="NKZ07054.1"/>
    </source>
</evidence>
<name>A0A846Z8G4_9ACTN</name>
<evidence type="ECO:0008006" key="3">
    <source>
        <dbReference type="Google" id="ProtNLM"/>
    </source>
</evidence>
<proteinExistence type="predicted"/>
<dbReference type="RefSeq" id="WP_067633160.1">
    <property type="nucleotide sequence ID" value="NZ_JAAXPI010000046.1"/>
</dbReference>
<comment type="caution">
    <text evidence="1">The sequence shown here is derived from an EMBL/GenBank/DDBJ whole genome shotgun (WGS) entry which is preliminary data.</text>
</comment>
<keyword evidence="2" id="KW-1185">Reference proteome</keyword>
<dbReference type="Pfam" id="PF20544">
    <property type="entry name" value="DUF6758"/>
    <property type="match status" value="1"/>
</dbReference>
<protein>
    <recommendedName>
        <fullName evidence="3">Phosphotransacetylase</fullName>
    </recommendedName>
</protein>
<dbReference type="InterPro" id="IPR046646">
    <property type="entry name" value="DUF6758"/>
</dbReference>
<organism evidence="1 2">
    <name type="scientific">Actinomadura latina</name>
    <dbReference type="NCBI Taxonomy" id="163603"/>
    <lineage>
        <taxon>Bacteria</taxon>
        <taxon>Bacillati</taxon>
        <taxon>Actinomycetota</taxon>
        <taxon>Actinomycetes</taxon>
        <taxon>Streptosporangiales</taxon>
        <taxon>Thermomonosporaceae</taxon>
        <taxon>Actinomadura</taxon>
    </lineage>
</organism>
<dbReference type="Proteomes" id="UP000579250">
    <property type="component" value="Unassembled WGS sequence"/>
</dbReference>
<dbReference type="AlphaFoldDB" id="A0A846Z8G4"/>
<dbReference type="EMBL" id="JAAXPI010000046">
    <property type="protein sequence ID" value="NKZ07054.1"/>
    <property type="molecule type" value="Genomic_DNA"/>
</dbReference>
<accession>A0A846Z8G4</accession>